<reference evidence="3" key="1">
    <citation type="submission" date="2016-01" db="EMBL/GenBank/DDBJ databases">
        <authorList>
            <person name="Mitreva M."/>
            <person name="Pepin K.H."/>
            <person name="Mihindukulasuriya K.A."/>
            <person name="Fulton R."/>
            <person name="Fronick C."/>
            <person name="O'Laughlin M."/>
            <person name="Miner T."/>
            <person name="Herter B."/>
            <person name="Rosa B.A."/>
            <person name="Cordes M."/>
            <person name="Tomlinson C."/>
            <person name="Wollam A."/>
            <person name="Palsikar V.B."/>
            <person name="Mardis E.R."/>
            <person name="Wilson R.K."/>
        </authorList>
    </citation>
    <scope>NUCLEOTIDE SEQUENCE [LARGE SCALE GENOMIC DNA]</scope>
    <source>
        <strain evidence="3">KA00683</strain>
    </source>
</reference>
<comment type="caution">
    <text evidence="2">The sequence shown here is derived from an EMBL/GenBank/DDBJ whole genome shotgun (WGS) entry which is preliminary data.</text>
</comment>
<dbReference type="EMBL" id="LSDK01000048">
    <property type="protein sequence ID" value="KXB77206.1"/>
    <property type="molecule type" value="Genomic_DNA"/>
</dbReference>
<proteinExistence type="predicted"/>
<keyword evidence="1" id="KW-0472">Membrane</keyword>
<organism evidence="2 3">
    <name type="scientific">Porphyromonas somerae</name>
    <dbReference type="NCBI Taxonomy" id="322095"/>
    <lineage>
        <taxon>Bacteria</taxon>
        <taxon>Pseudomonadati</taxon>
        <taxon>Bacteroidota</taxon>
        <taxon>Bacteroidia</taxon>
        <taxon>Bacteroidales</taxon>
        <taxon>Porphyromonadaceae</taxon>
        <taxon>Porphyromonas</taxon>
    </lineage>
</organism>
<accession>A0A134BBA3</accession>
<dbReference type="STRING" id="322095.HMPREF3185_00581"/>
<evidence type="ECO:0000313" key="2">
    <source>
        <dbReference type="EMBL" id="KXB77206.1"/>
    </source>
</evidence>
<sequence>MQRLRYLYILVLALLGLGGQVAAQRVSIQTHLDRSEIRIGERAAIEMTIRTDNLAATRFHLVEDSTGTERFRILEFGALDTINVGGTIQEIKARMIITSFDSTLITIPPIVVETPSGSAVSKPLALNVISPEVDLDHPDRFKPIQDPWDEPYTLWDILVIIWTSWITYVAIFIALVLLFIYEYKRRAEYMKEPEPVYQPPTTAFEIFLRRVGALKGLRLEDQQDFKNYYSELTGALRSYLGDILHFDALEKTSSELLDELQGYPLSNDYRRTIESLFREADFVKFAKSLPLRSEAEQVTRSIQEQTKAFHLAWLEEHAKQEAERKEVAE</sequence>
<dbReference type="PATRIC" id="fig|322095.3.peg.573"/>
<name>A0A134BBA3_9PORP</name>
<evidence type="ECO:0008006" key="4">
    <source>
        <dbReference type="Google" id="ProtNLM"/>
    </source>
</evidence>
<evidence type="ECO:0000256" key="1">
    <source>
        <dbReference type="SAM" id="Phobius"/>
    </source>
</evidence>
<feature type="transmembrane region" description="Helical" evidence="1">
    <location>
        <begin position="157"/>
        <end position="181"/>
    </location>
</feature>
<dbReference type="AlphaFoldDB" id="A0A134BBA3"/>
<dbReference type="OrthoDB" id="9807384at2"/>
<dbReference type="Proteomes" id="UP000070224">
    <property type="component" value="Unassembled WGS sequence"/>
</dbReference>
<dbReference type="RefSeq" id="WP_060935051.1">
    <property type="nucleotide sequence ID" value="NZ_KQ960432.1"/>
</dbReference>
<keyword evidence="1" id="KW-1133">Transmembrane helix</keyword>
<gene>
    <name evidence="2" type="ORF">HMPREF3185_00581</name>
</gene>
<keyword evidence="3" id="KW-1185">Reference proteome</keyword>
<evidence type="ECO:0000313" key="3">
    <source>
        <dbReference type="Proteomes" id="UP000070224"/>
    </source>
</evidence>
<protein>
    <recommendedName>
        <fullName evidence="4">Protein BatD</fullName>
    </recommendedName>
</protein>
<keyword evidence="1" id="KW-0812">Transmembrane</keyword>